<dbReference type="GO" id="GO:0031028">
    <property type="term" value="P:septation initiation signaling"/>
    <property type="evidence" value="ECO:0007669"/>
    <property type="project" value="TreeGrafter"/>
</dbReference>
<dbReference type="InterPro" id="IPR052574">
    <property type="entry name" value="CDIRP"/>
</dbReference>
<feature type="region of interest" description="Disordered" evidence="3">
    <location>
        <begin position="511"/>
        <end position="633"/>
    </location>
</feature>
<feature type="region of interest" description="Disordered" evidence="3">
    <location>
        <begin position="745"/>
        <end position="798"/>
    </location>
</feature>
<dbReference type="PANTHER" id="PTHR47566">
    <property type="match status" value="1"/>
</dbReference>
<dbReference type="PANTHER" id="PTHR47566:SF1">
    <property type="entry name" value="PROTEIN NUD1"/>
    <property type="match status" value="1"/>
</dbReference>
<dbReference type="Proteomes" id="UP000054481">
    <property type="component" value="Unassembled WGS sequence"/>
</dbReference>
<feature type="region of interest" description="Disordered" evidence="3">
    <location>
        <begin position="1"/>
        <end position="131"/>
    </location>
</feature>
<feature type="region of interest" description="Disordered" evidence="3">
    <location>
        <begin position="195"/>
        <end position="215"/>
    </location>
</feature>
<feature type="region of interest" description="Disordered" evidence="3">
    <location>
        <begin position="867"/>
        <end position="911"/>
    </location>
</feature>
<feature type="compositionally biased region" description="Polar residues" evidence="3">
    <location>
        <begin position="887"/>
        <end position="899"/>
    </location>
</feature>
<feature type="compositionally biased region" description="Polar residues" evidence="3">
    <location>
        <begin position="759"/>
        <end position="776"/>
    </location>
</feature>
<feature type="compositionally biased region" description="Basic and acidic residues" evidence="3">
    <location>
        <begin position="597"/>
        <end position="607"/>
    </location>
</feature>
<keyword evidence="2" id="KW-0677">Repeat</keyword>
<feature type="compositionally biased region" description="Polar residues" evidence="3">
    <location>
        <begin position="666"/>
        <end position="675"/>
    </location>
</feature>
<feature type="region of interest" description="Disordered" evidence="3">
    <location>
        <begin position="1097"/>
        <end position="1129"/>
    </location>
</feature>
<dbReference type="InterPro" id="IPR025875">
    <property type="entry name" value="Leu-rich_rpt_4"/>
</dbReference>
<dbReference type="SMART" id="SM00365">
    <property type="entry name" value="LRR_SD22"/>
    <property type="match status" value="4"/>
</dbReference>
<feature type="region of interest" description="Disordered" evidence="3">
    <location>
        <begin position="378"/>
        <end position="448"/>
    </location>
</feature>
<dbReference type="Pfam" id="PF12799">
    <property type="entry name" value="LRR_4"/>
    <property type="match status" value="1"/>
</dbReference>
<feature type="compositionally biased region" description="Low complexity" evidence="3">
    <location>
        <begin position="104"/>
        <end position="117"/>
    </location>
</feature>
<keyword evidence="1" id="KW-0433">Leucine-rich repeat</keyword>
<feature type="compositionally biased region" description="Polar residues" evidence="3">
    <location>
        <begin position="68"/>
        <end position="82"/>
    </location>
</feature>
<feature type="compositionally biased region" description="Pro residues" evidence="3">
    <location>
        <begin position="409"/>
        <end position="423"/>
    </location>
</feature>
<keyword evidence="5" id="KW-1185">Reference proteome</keyword>
<evidence type="ECO:0000256" key="2">
    <source>
        <dbReference type="ARBA" id="ARBA00022737"/>
    </source>
</evidence>
<feature type="compositionally biased region" description="Polar residues" evidence="3">
    <location>
        <begin position="158"/>
        <end position="172"/>
    </location>
</feature>
<feature type="region of interest" description="Disordered" evidence="3">
    <location>
        <begin position="653"/>
        <end position="675"/>
    </location>
</feature>
<dbReference type="InterPro" id="IPR001611">
    <property type="entry name" value="Leu-rich_rpt"/>
</dbReference>
<dbReference type="PROSITE" id="PS51450">
    <property type="entry name" value="LRR"/>
    <property type="match status" value="4"/>
</dbReference>
<sequence>MHHAWLDSLSEDWVSQPESDASPDKLPSNTTSSPAPRRDYRSRIPRRTPNSKSSPLSNPPSSPFVLNERSSNDVNISSTGRSPSMLAAGFKASMSDRGSQSAGSVVRNSIRVQSSSRRQSETPEWKRRLVHGRVPYGEQRDLFSSAAAGLQDIFKPPQSGQDLNDQSRATMPSSPPVAVDLGIDADLERFVASVDENESTGQPAFSPSPSPRRSQREIKYTLNVSESPSESRQPGVEDALTVDARRQNGPSPALNHLRAPSQAKAGAARKASGQSDIRNEDLSPILIGKHSDCDGKIGFAPIEVPVEQLKQKLERLRMNQMVMDSLVDLQAEDGAANAETTDFYLRNGAFINLQRGGRSGDGSFYNRGLSSEIGADSSEMLPEESLQASTPKQFPTVRSHESVPRPSIRSPPSPSLPRAPFPSPDKRQMDPGSPDRPPPSPLKLFGPYDTFTNQTLLRRISQFEETSPSLSRVSLASSGQEPEYGHNGSPVERLRAISRFGGGDLDGYEFSGDLYSDSEEGAEARDKENISPVPNLAIRMSFAPPRDASPDHDPHLIVRRRRNQSSDTRTAVSSPPFERREPPAALGHWGLAPTMTPKRDGESDGKRPRTSPSKDPTPKRRRTLHRSDVAFGHEHQFAAVDSAHRQMQAIMGERRNDGQLGYRNPASPTASPLRSNYWSRAVDDCFDSSQPDTLVESICSGRDHTILSPTDDDSRTRRQPSIRTQDFVDQAAQIMAMIRSQVRPGLASLEESEAENEGTSPHPSLTDSGQESTNEPLSRPPSRDGKPLPRVPHRQEDPELMRRLMQYQEQSDNGHPITSSLRSAEIAGNKAPDSLDMEEANHQSSSLVPERSLHVYDNIISDLPNVRITPSHHHRNGSAGTNRDFPTLSSGRLTSRTFPTTSSRGSESRRTIMPQSVSHLIPDRVGGMYLDKQQNIWIKRKDSRASPPSDVLPSDDSEDDPFASIPDLSVDMTKELQNLRLTSSQKEDAITKAELSNSHPSCLPDDNLKEQSGQAGSPVSPKEDLFVKRTTRAQAQLEKPDNFISISQVDSPGDPGRDGSSKRRNLTISFSSPIASIIHDVVAEDLDSLEDDPVQLPTTHGHQLSSRSNMGGATRPLSSRGPCFTPRPISRIDEQDEESTVEIQADDDRQISIIGQNSILSRKTLGGRHASLSFIINHTPNNGTMSIHPDESAIIGRNVGKLSLSPLSDFTMDNSDQSFGFEVSYVVGRRHLATGDGSRKVMSMTMRELVGKLGEVEPYEPFWEDLDTLNLHDKHLSSLHMLDEFCGRLVTLDASNNRLGHLDGVPPTVRQLKVSRNLLTELTSWDHLMNLQYVDVSGNEVRSLSALKNLVHLRSIKADSCQLTNLDGFNGHDGLLSLRARDNAIESLDFSTIALDRLAELDLNGNQIISIRKLEKLPALSQLQLRGNKLVQFTANERLDALRQLDLSDNEIEILDFSNLPNIRIVQVDRNRVFQLSGLERARRLDSLSLREQRGDRLLDLGFLRKAYEIRKLYLSGNYLEFFQPTVDFLNLQLLDLANCGLQRLPDRMGQQMPNLRTLNLNFNAIADLSPLLFVPRLKKLLAAGNRLADSTALTQLLTEFPHLTQLDTRNNPVTLGLYASVQVLMPLNQSSFVDPFTLPDADAERDALFASRLDLPTRLRRRLHHVVLAASCKRLRKVDGLDFDRRMMLAKDELLESLIAEGLVPEVDGPRVAPRGDLCA</sequence>
<dbReference type="GO" id="GO:0035591">
    <property type="term" value="F:signaling adaptor activity"/>
    <property type="evidence" value="ECO:0007669"/>
    <property type="project" value="TreeGrafter"/>
</dbReference>
<feature type="compositionally biased region" description="Basic and acidic residues" evidence="3">
    <location>
        <begin position="118"/>
        <end position="127"/>
    </location>
</feature>
<reference evidence="4 5" key="1">
    <citation type="journal article" date="2014" name="Genome Biol. Evol.">
        <title>Comparative genomics and transcriptomics analyses reveal divergent lifestyle features of nematode endoparasitic fungus Hirsutella minnesotensis.</title>
        <authorList>
            <person name="Lai Y."/>
            <person name="Liu K."/>
            <person name="Zhang X."/>
            <person name="Zhang X."/>
            <person name="Li K."/>
            <person name="Wang N."/>
            <person name="Shu C."/>
            <person name="Wu Y."/>
            <person name="Wang C."/>
            <person name="Bushley K.E."/>
            <person name="Xiang M."/>
            <person name="Liu X."/>
        </authorList>
    </citation>
    <scope>NUCLEOTIDE SEQUENCE [LARGE SCALE GENOMIC DNA]</scope>
    <source>
        <strain evidence="4 5">3608</strain>
    </source>
</reference>
<feature type="compositionally biased region" description="Polar residues" evidence="3">
    <location>
        <begin position="1097"/>
        <end position="1111"/>
    </location>
</feature>
<protein>
    <recommendedName>
        <fullName evidence="6">Septation initiation network scaffold protein cdc11</fullName>
    </recommendedName>
</protein>
<dbReference type="SUPFAM" id="SSF52058">
    <property type="entry name" value="L domain-like"/>
    <property type="match status" value="1"/>
</dbReference>
<dbReference type="OrthoDB" id="7451790at2759"/>
<feature type="compositionally biased region" description="Basic and acidic residues" evidence="3">
    <location>
        <begin position="781"/>
        <end position="798"/>
    </location>
</feature>
<evidence type="ECO:0008006" key="6">
    <source>
        <dbReference type="Google" id="ProtNLM"/>
    </source>
</evidence>
<name>A0A0F7ZHJ2_9HYPO</name>
<gene>
    <name evidence="4" type="ORF">HIM_07928</name>
</gene>
<dbReference type="GO" id="GO:0061499">
    <property type="term" value="C:outer plaque of mitotic spindle pole body"/>
    <property type="evidence" value="ECO:0007669"/>
    <property type="project" value="TreeGrafter"/>
</dbReference>
<organism evidence="4 5">
    <name type="scientific">Hirsutella minnesotensis 3608</name>
    <dbReference type="NCBI Taxonomy" id="1043627"/>
    <lineage>
        <taxon>Eukaryota</taxon>
        <taxon>Fungi</taxon>
        <taxon>Dikarya</taxon>
        <taxon>Ascomycota</taxon>
        <taxon>Pezizomycotina</taxon>
        <taxon>Sordariomycetes</taxon>
        <taxon>Hypocreomycetidae</taxon>
        <taxon>Hypocreales</taxon>
        <taxon>Ophiocordycipitaceae</taxon>
        <taxon>Hirsutella</taxon>
    </lineage>
</organism>
<feature type="region of interest" description="Disordered" evidence="3">
    <location>
        <begin position="939"/>
        <end position="965"/>
    </location>
</feature>
<feature type="region of interest" description="Disordered" evidence="3">
    <location>
        <begin position="147"/>
        <end position="179"/>
    </location>
</feature>
<proteinExistence type="predicted"/>
<evidence type="ECO:0000313" key="4">
    <source>
        <dbReference type="EMBL" id="KJZ72736.1"/>
    </source>
</evidence>
<feature type="compositionally biased region" description="Low complexity" evidence="3">
    <location>
        <begin position="467"/>
        <end position="478"/>
    </location>
</feature>
<feature type="region of interest" description="Disordered" evidence="3">
    <location>
        <begin position="246"/>
        <end position="277"/>
    </location>
</feature>
<feature type="region of interest" description="Disordered" evidence="3">
    <location>
        <begin position="464"/>
        <end position="490"/>
    </location>
</feature>
<feature type="compositionally biased region" description="Low complexity" evidence="3">
    <location>
        <begin position="47"/>
        <end position="56"/>
    </location>
</feature>
<evidence type="ECO:0000256" key="1">
    <source>
        <dbReference type="ARBA" id="ARBA00022614"/>
    </source>
</evidence>
<dbReference type="Gene3D" id="3.80.10.10">
    <property type="entry name" value="Ribonuclease Inhibitor"/>
    <property type="match status" value="2"/>
</dbReference>
<evidence type="ECO:0000256" key="3">
    <source>
        <dbReference type="SAM" id="MobiDB-lite"/>
    </source>
</evidence>
<dbReference type="GO" id="GO:1902412">
    <property type="term" value="P:regulation of mitotic cytokinesis"/>
    <property type="evidence" value="ECO:0007669"/>
    <property type="project" value="TreeGrafter"/>
</dbReference>
<dbReference type="InterPro" id="IPR032675">
    <property type="entry name" value="LRR_dom_sf"/>
</dbReference>
<evidence type="ECO:0000313" key="5">
    <source>
        <dbReference type="Proteomes" id="UP000054481"/>
    </source>
</evidence>
<dbReference type="InterPro" id="IPR003591">
    <property type="entry name" value="Leu-rich_rpt_typical-subtyp"/>
</dbReference>
<dbReference type="EMBL" id="KQ030543">
    <property type="protein sequence ID" value="KJZ72736.1"/>
    <property type="molecule type" value="Genomic_DNA"/>
</dbReference>
<feature type="region of interest" description="Disordered" evidence="3">
    <location>
        <begin position="703"/>
        <end position="728"/>
    </location>
</feature>
<feature type="region of interest" description="Disordered" evidence="3">
    <location>
        <begin position="993"/>
        <end position="1064"/>
    </location>
</feature>
<accession>A0A0F7ZHJ2</accession>
<dbReference type="SMART" id="SM00369">
    <property type="entry name" value="LRR_TYP"/>
    <property type="match status" value="5"/>
</dbReference>